<dbReference type="AlphaFoldDB" id="A0A1T4L8I4"/>
<keyword evidence="2" id="KW-0805">Transcription regulation</keyword>
<keyword evidence="4" id="KW-0804">Transcription</keyword>
<dbReference type="InterPro" id="IPR018062">
    <property type="entry name" value="HTH_AraC-typ_CS"/>
</dbReference>
<reference evidence="9 10" key="1">
    <citation type="submission" date="2017-02" db="EMBL/GenBank/DDBJ databases">
        <authorList>
            <person name="Peterson S.W."/>
        </authorList>
    </citation>
    <scope>NUCLEOTIDE SEQUENCE [LARGE SCALE GENOMIC DNA]</scope>
    <source>
        <strain evidence="9 10">ATCC 17233</strain>
    </source>
</reference>
<dbReference type="InterPro" id="IPR041522">
    <property type="entry name" value="CdaR_GGDEF"/>
</dbReference>
<dbReference type="InterPro" id="IPR001789">
    <property type="entry name" value="Sig_transdc_resp-reg_receiver"/>
</dbReference>
<dbReference type="GO" id="GO:0043565">
    <property type="term" value="F:sequence-specific DNA binding"/>
    <property type="evidence" value="ECO:0007669"/>
    <property type="project" value="InterPro"/>
</dbReference>
<proteinExistence type="predicted"/>
<dbReference type="SUPFAM" id="SSF46689">
    <property type="entry name" value="Homeodomain-like"/>
    <property type="match status" value="2"/>
</dbReference>
<dbReference type="PRINTS" id="PR00032">
    <property type="entry name" value="HTHARAC"/>
</dbReference>
<dbReference type="RefSeq" id="WP_078786483.1">
    <property type="nucleotide sequence ID" value="NZ_FMTO01000005.1"/>
</dbReference>
<protein>
    <recommendedName>
        <fullName evidence="1">Stage 0 sporulation protein A homolog</fullName>
    </recommendedName>
</protein>
<evidence type="ECO:0000313" key="10">
    <source>
        <dbReference type="Proteomes" id="UP000189857"/>
    </source>
</evidence>
<dbReference type="GO" id="GO:0003700">
    <property type="term" value="F:DNA-binding transcription factor activity"/>
    <property type="evidence" value="ECO:0007669"/>
    <property type="project" value="InterPro"/>
</dbReference>
<evidence type="ECO:0000256" key="2">
    <source>
        <dbReference type="ARBA" id="ARBA00023015"/>
    </source>
</evidence>
<feature type="domain" description="HTH araC/xylS-type" evidence="7">
    <location>
        <begin position="434"/>
        <end position="532"/>
    </location>
</feature>
<organism evidence="9 10">
    <name type="scientific">Eubacterium ruminantium</name>
    <dbReference type="NCBI Taxonomy" id="42322"/>
    <lineage>
        <taxon>Bacteria</taxon>
        <taxon>Bacillati</taxon>
        <taxon>Bacillota</taxon>
        <taxon>Clostridia</taxon>
        <taxon>Eubacteriales</taxon>
        <taxon>Eubacteriaceae</taxon>
        <taxon>Eubacterium</taxon>
    </lineage>
</organism>
<keyword evidence="6" id="KW-0597">Phosphoprotein</keyword>
<dbReference type="Pfam" id="PF17853">
    <property type="entry name" value="GGDEF_2"/>
    <property type="match status" value="1"/>
</dbReference>
<accession>A0A1T4L8I4</accession>
<keyword evidence="10" id="KW-1185">Reference proteome</keyword>
<dbReference type="Gene3D" id="1.10.10.60">
    <property type="entry name" value="Homeodomain-like"/>
    <property type="match status" value="2"/>
</dbReference>
<dbReference type="InterPro" id="IPR018060">
    <property type="entry name" value="HTH_AraC"/>
</dbReference>
<dbReference type="OrthoDB" id="9794370at2"/>
<dbReference type="Pfam" id="PF00072">
    <property type="entry name" value="Response_reg"/>
    <property type="match status" value="1"/>
</dbReference>
<feature type="domain" description="Response regulatory" evidence="8">
    <location>
        <begin position="3"/>
        <end position="120"/>
    </location>
</feature>
<comment type="function">
    <text evidence="5">May play the central regulatory role in sporulation. It may be an element of the effector pathway responsible for the activation of sporulation genes in response to nutritional stress. Spo0A may act in concert with spo0H (a sigma factor) to control the expression of some genes that are critical to the sporulation process.</text>
</comment>
<evidence type="ECO:0000256" key="6">
    <source>
        <dbReference type="PROSITE-ProRule" id="PRU00169"/>
    </source>
</evidence>
<dbReference type="PROSITE" id="PS00041">
    <property type="entry name" value="HTH_ARAC_FAMILY_1"/>
    <property type="match status" value="1"/>
</dbReference>
<gene>
    <name evidence="9" type="ORF">SAMN02745110_00731</name>
</gene>
<dbReference type="SMART" id="SM00448">
    <property type="entry name" value="REC"/>
    <property type="match status" value="1"/>
</dbReference>
<dbReference type="Gene3D" id="3.40.50.2300">
    <property type="match status" value="1"/>
</dbReference>
<dbReference type="PROSITE" id="PS50110">
    <property type="entry name" value="RESPONSE_REGULATORY"/>
    <property type="match status" value="1"/>
</dbReference>
<evidence type="ECO:0000256" key="5">
    <source>
        <dbReference type="ARBA" id="ARBA00024867"/>
    </source>
</evidence>
<dbReference type="PROSITE" id="PS01124">
    <property type="entry name" value="HTH_ARAC_FAMILY_2"/>
    <property type="match status" value="1"/>
</dbReference>
<dbReference type="EMBL" id="FUXA01000005">
    <property type="protein sequence ID" value="SJZ50974.1"/>
    <property type="molecule type" value="Genomic_DNA"/>
</dbReference>
<dbReference type="InterPro" id="IPR020449">
    <property type="entry name" value="Tscrpt_reg_AraC-type_HTH"/>
</dbReference>
<dbReference type="Proteomes" id="UP000189857">
    <property type="component" value="Unassembled WGS sequence"/>
</dbReference>
<dbReference type="Pfam" id="PF12833">
    <property type="entry name" value="HTH_18"/>
    <property type="match status" value="1"/>
</dbReference>
<evidence type="ECO:0000313" key="9">
    <source>
        <dbReference type="EMBL" id="SJZ50974.1"/>
    </source>
</evidence>
<name>A0A1T4L8I4_9FIRM</name>
<dbReference type="GO" id="GO:0000160">
    <property type="term" value="P:phosphorelay signal transduction system"/>
    <property type="evidence" value="ECO:0007669"/>
    <property type="project" value="InterPro"/>
</dbReference>
<keyword evidence="3" id="KW-0238">DNA-binding</keyword>
<dbReference type="InterPro" id="IPR011006">
    <property type="entry name" value="CheY-like_superfamily"/>
</dbReference>
<dbReference type="SUPFAM" id="SSF52172">
    <property type="entry name" value="CheY-like"/>
    <property type="match status" value="1"/>
</dbReference>
<dbReference type="InterPro" id="IPR009057">
    <property type="entry name" value="Homeodomain-like_sf"/>
</dbReference>
<evidence type="ECO:0000256" key="4">
    <source>
        <dbReference type="ARBA" id="ARBA00023163"/>
    </source>
</evidence>
<dbReference type="SMART" id="SM00342">
    <property type="entry name" value="HTH_ARAC"/>
    <property type="match status" value="1"/>
</dbReference>
<evidence type="ECO:0000259" key="8">
    <source>
        <dbReference type="PROSITE" id="PS50110"/>
    </source>
</evidence>
<dbReference type="PANTHER" id="PTHR43280:SF28">
    <property type="entry name" value="HTH-TYPE TRANSCRIPTIONAL ACTIVATOR RHAS"/>
    <property type="match status" value="1"/>
</dbReference>
<dbReference type="PANTHER" id="PTHR43280">
    <property type="entry name" value="ARAC-FAMILY TRANSCRIPTIONAL REGULATOR"/>
    <property type="match status" value="1"/>
</dbReference>
<evidence type="ECO:0000259" key="7">
    <source>
        <dbReference type="PROSITE" id="PS01124"/>
    </source>
</evidence>
<evidence type="ECO:0000256" key="3">
    <source>
        <dbReference type="ARBA" id="ARBA00023125"/>
    </source>
</evidence>
<feature type="modified residue" description="4-aspartylphosphate" evidence="6">
    <location>
        <position position="55"/>
    </location>
</feature>
<evidence type="ECO:0000256" key="1">
    <source>
        <dbReference type="ARBA" id="ARBA00018672"/>
    </source>
</evidence>
<sequence length="534" mass="61956">MYKILIADDESIVIDALKYIIENNFPDKCMIECANTGRKVIEQAEYFRPDIVFMDIQMPGINGIEAMREIRKTNDSIIFIVVSAFVKFDYAKDAIDIGVLDYINKPIDKDEIISILDKAMKKVDLTKTKRSEELSNKEKLEIVTPIIENGFIYSLIYQNHSEEELSNFRTLLSIDEDAGYMMALQFGDMDSKGHMENTIGTTVRLQKEYSRIKDAVKTFFKCCVGAMMGNVILVFVPKNVPESAQEYEIRIEIINNARKMTRELRRMFDAWFRVGIGTIHRLESLVESYNEAVRSLAFNSSDSVVHVNDMSILRNYETDYPVDTENALFKSIEEGNVNRATFYSKAFFDWMMEKHDQNVMDIKLKVLELVLRAEKIGFDSGSMIYRFNMRSEYLDDIMKIQIMTQLYDWFLAKITGVCNNILTKREENTVDIIKNAQTYIEKNYSKDLILDDVSKELKISPYYFSKLFKKRTGSTFIEYVTAVRIEKSKELLRNTSKSMKEICIEVGYADANYFSRTFKKNVGVTPSEYKEGKE</sequence>
<dbReference type="CDD" id="cd17536">
    <property type="entry name" value="REC_YesN-like"/>
    <property type="match status" value="1"/>
</dbReference>